<dbReference type="PROSITE" id="PS51257">
    <property type="entry name" value="PROKAR_LIPOPROTEIN"/>
    <property type="match status" value="1"/>
</dbReference>
<feature type="signal peptide" evidence="1">
    <location>
        <begin position="1"/>
        <end position="21"/>
    </location>
</feature>
<organism evidence="2 3">
    <name type="scientific">Orbilia ellipsospora</name>
    <dbReference type="NCBI Taxonomy" id="2528407"/>
    <lineage>
        <taxon>Eukaryota</taxon>
        <taxon>Fungi</taxon>
        <taxon>Dikarya</taxon>
        <taxon>Ascomycota</taxon>
        <taxon>Pezizomycotina</taxon>
        <taxon>Orbiliomycetes</taxon>
        <taxon>Orbiliales</taxon>
        <taxon>Orbiliaceae</taxon>
        <taxon>Orbilia</taxon>
    </lineage>
</organism>
<evidence type="ECO:0008006" key="4">
    <source>
        <dbReference type="Google" id="ProtNLM"/>
    </source>
</evidence>
<keyword evidence="1" id="KW-0732">Signal</keyword>
<proteinExistence type="predicted"/>
<dbReference type="Proteomes" id="UP001365542">
    <property type="component" value="Unassembled WGS sequence"/>
</dbReference>
<name>A0AAV9X8K8_9PEZI</name>
<comment type="caution">
    <text evidence="2">The sequence shown here is derived from an EMBL/GenBank/DDBJ whole genome shotgun (WGS) entry which is preliminary data.</text>
</comment>
<dbReference type="AlphaFoldDB" id="A0AAV9X8K8"/>
<evidence type="ECO:0000313" key="3">
    <source>
        <dbReference type="Proteomes" id="UP001365542"/>
    </source>
</evidence>
<protein>
    <recommendedName>
        <fullName evidence="4">Apple domain-containing protein</fullName>
    </recommendedName>
</protein>
<reference evidence="2 3" key="1">
    <citation type="submission" date="2019-10" db="EMBL/GenBank/DDBJ databases">
        <authorList>
            <person name="Palmer J.M."/>
        </authorList>
    </citation>
    <scope>NUCLEOTIDE SEQUENCE [LARGE SCALE GENOMIC DNA]</scope>
    <source>
        <strain evidence="2 3">TWF694</strain>
    </source>
</reference>
<dbReference type="EMBL" id="JAVHJO010000007">
    <property type="protein sequence ID" value="KAK6538420.1"/>
    <property type="molecule type" value="Genomic_DNA"/>
</dbReference>
<evidence type="ECO:0000256" key="1">
    <source>
        <dbReference type="SAM" id="SignalP"/>
    </source>
</evidence>
<sequence>MKSLILLSFVGCLASACPVASKPITSTTTSISTSTTASTTASTTTTTKTTTTKSCQLTATPIASLCGYPEPLDENAFAEGGPEDCWRLCSKDKTCNFMIYRQAYDDPFISGPGTCWAYPNLKYSPAKAEKCTGDQHPSLFVYGNPECKPPVTCYPSAETLVDEICEYVQPDNPEKNVFVADGPEACWKACGDDPKCTYTIFKKSRGEILGVLEPNYCYIFDTDETYHVGRGIGQCAGSRTGPTMSVYVKNCNGKTA</sequence>
<feature type="chain" id="PRO_5043642627" description="Apple domain-containing protein" evidence="1">
    <location>
        <begin position="22"/>
        <end position="256"/>
    </location>
</feature>
<keyword evidence="3" id="KW-1185">Reference proteome</keyword>
<gene>
    <name evidence="2" type="ORF">TWF694_010005</name>
</gene>
<accession>A0AAV9X8K8</accession>
<evidence type="ECO:0000313" key="2">
    <source>
        <dbReference type="EMBL" id="KAK6538420.1"/>
    </source>
</evidence>